<proteinExistence type="predicted"/>
<accession>A0A8J7KL39</accession>
<organism evidence="5 6">
    <name type="scientific">Longispora fulva</name>
    <dbReference type="NCBI Taxonomy" id="619741"/>
    <lineage>
        <taxon>Bacteria</taxon>
        <taxon>Bacillati</taxon>
        <taxon>Actinomycetota</taxon>
        <taxon>Actinomycetes</taxon>
        <taxon>Micromonosporales</taxon>
        <taxon>Micromonosporaceae</taxon>
        <taxon>Longispora</taxon>
    </lineage>
</organism>
<keyword evidence="2" id="KW-0067">ATP-binding</keyword>
<evidence type="ECO:0000313" key="5">
    <source>
        <dbReference type="EMBL" id="MBG6137496.1"/>
    </source>
</evidence>
<name>A0A8J7KL39_9ACTN</name>
<evidence type="ECO:0000256" key="1">
    <source>
        <dbReference type="ARBA" id="ARBA00022763"/>
    </source>
</evidence>
<keyword evidence="1" id="KW-0227">DNA damage</keyword>
<feature type="domain" description="PD-(D/E)XK endonuclease-like" evidence="4">
    <location>
        <begin position="12"/>
        <end position="261"/>
    </location>
</feature>
<keyword evidence="5" id="KW-0540">Nuclease</keyword>
<reference evidence="5" key="1">
    <citation type="submission" date="2020-11" db="EMBL/GenBank/DDBJ databases">
        <title>Sequencing the genomes of 1000 actinobacteria strains.</title>
        <authorList>
            <person name="Klenk H.-P."/>
        </authorList>
    </citation>
    <scope>NUCLEOTIDE SEQUENCE</scope>
    <source>
        <strain evidence="5">DSM 45356</strain>
    </source>
</reference>
<keyword evidence="5" id="KW-0269">Exonuclease</keyword>
<gene>
    <name evidence="5" type="ORF">IW245_003690</name>
</gene>
<dbReference type="Gene3D" id="3.90.320.10">
    <property type="match status" value="1"/>
</dbReference>
<protein>
    <submittedName>
        <fullName evidence="5">CRISPR/Cas system-associated exonuclease Cas4 (RecB family)</fullName>
    </submittedName>
</protein>
<comment type="caution">
    <text evidence="5">The sequence shown here is derived from an EMBL/GenBank/DDBJ whole genome shotgun (WGS) entry which is preliminary data.</text>
</comment>
<keyword evidence="3" id="KW-0234">DNA repair</keyword>
<dbReference type="GO" id="GO:0004386">
    <property type="term" value="F:helicase activity"/>
    <property type="evidence" value="ECO:0007669"/>
    <property type="project" value="UniProtKB-KW"/>
</dbReference>
<dbReference type="InterPro" id="IPR038726">
    <property type="entry name" value="PDDEXK_AddAB-type"/>
</dbReference>
<evidence type="ECO:0000313" key="6">
    <source>
        <dbReference type="Proteomes" id="UP000622552"/>
    </source>
</evidence>
<dbReference type="RefSeq" id="WP_197004357.1">
    <property type="nucleotide sequence ID" value="NZ_BONS01000020.1"/>
</dbReference>
<dbReference type="Pfam" id="PF12705">
    <property type="entry name" value="PDDEXK_1"/>
    <property type="match status" value="1"/>
</dbReference>
<dbReference type="AlphaFoldDB" id="A0A8J7KL39"/>
<sequence length="271" mass="31356">MTLEIISKSNRSVSQLDLYLTCGERYRLRYIDGHNEPPAAWLFQGTEFHGVAEDWELNNRTESAEWMTSEYERRYLSAVENAKREWPELWKWQRAPKQRTEDDIVSRLERGQTQLRAYHDHALSSDWRILRDDRLPRGVGLEVAFELEFNEVILRGFIDQVRVQANGEITADDLKTGAKKPESPVQLAVYAAALREIYGLNVHRGSYYMAKDGKAGKLLNVSHPIEQLEAWFTMLNRGILAGVFLPKPGSHCTMCGMKPWCSYQKPELFFT</sequence>
<dbReference type="Proteomes" id="UP000622552">
    <property type="component" value="Unassembled WGS sequence"/>
</dbReference>
<keyword evidence="2" id="KW-0547">Nucleotide-binding</keyword>
<keyword evidence="5" id="KW-0378">Hydrolase</keyword>
<dbReference type="GO" id="GO:0006281">
    <property type="term" value="P:DNA repair"/>
    <property type="evidence" value="ECO:0007669"/>
    <property type="project" value="UniProtKB-KW"/>
</dbReference>
<keyword evidence="2" id="KW-0347">Helicase</keyword>
<evidence type="ECO:0000259" key="4">
    <source>
        <dbReference type="Pfam" id="PF12705"/>
    </source>
</evidence>
<dbReference type="InterPro" id="IPR011604">
    <property type="entry name" value="PDDEXK-like_dom_sf"/>
</dbReference>
<dbReference type="GO" id="GO:0004527">
    <property type="term" value="F:exonuclease activity"/>
    <property type="evidence" value="ECO:0007669"/>
    <property type="project" value="UniProtKB-KW"/>
</dbReference>
<evidence type="ECO:0000256" key="2">
    <source>
        <dbReference type="ARBA" id="ARBA00022806"/>
    </source>
</evidence>
<keyword evidence="6" id="KW-1185">Reference proteome</keyword>
<dbReference type="EMBL" id="JADOUF010000001">
    <property type="protein sequence ID" value="MBG6137496.1"/>
    <property type="molecule type" value="Genomic_DNA"/>
</dbReference>
<evidence type="ECO:0000256" key="3">
    <source>
        <dbReference type="ARBA" id="ARBA00023204"/>
    </source>
</evidence>